<evidence type="ECO:0000256" key="1">
    <source>
        <dbReference type="SAM" id="MobiDB-lite"/>
    </source>
</evidence>
<name>A0ABC8THC5_9AQUA</name>
<dbReference type="Proteomes" id="UP001642360">
    <property type="component" value="Unassembled WGS sequence"/>
</dbReference>
<comment type="caution">
    <text evidence="2">The sequence shown here is derived from an EMBL/GenBank/DDBJ whole genome shotgun (WGS) entry which is preliminary data.</text>
</comment>
<protein>
    <submittedName>
        <fullName evidence="2">Uncharacterized protein</fullName>
    </submittedName>
</protein>
<dbReference type="EMBL" id="CAUOFW020005169">
    <property type="protein sequence ID" value="CAK9168845.1"/>
    <property type="molecule type" value="Genomic_DNA"/>
</dbReference>
<keyword evidence="3" id="KW-1185">Reference proteome</keyword>
<dbReference type="AlphaFoldDB" id="A0ABC8THC5"/>
<gene>
    <name evidence="2" type="ORF">ILEXP_LOCUS38261</name>
</gene>
<proteinExistence type="predicted"/>
<evidence type="ECO:0000313" key="2">
    <source>
        <dbReference type="EMBL" id="CAK9168845.1"/>
    </source>
</evidence>
<accession>A0ABC8THC5</accession>
<reference evidence="2 3" key="1">
    <citation type="submission" date="2024-02" db="EMBL/GenBank/DDBJ databases">
        <authorList>
            <person name="Vignale AGUSTIN F."/>
            <person name="Sosa J E."/>
            <person name="Modenutti C."/>
        </authorList>
    </citation>
    <scope>NUCLEOTIDE SEQUENCE [LARGE SCALE GENOMIC DNA]</scope>
</reference>
<evidence type="ECO:0000313" key="3">
    <source>
        <dbReference type="Proteomes" id="UP001642360"/>
    </source>
</evidence>
<sequence>MKKFGLLNSPVLQHRQKLLSWVVFFVGFIGLARPDEKPSSSQNPKTTVHSEDLVVVMDFVVPRKPENKAQSGHKTIDEDNNGGIGSLR</sequence>
<feature type="region of interest" description="Disordered" evidence="1">
    <location>
        <begin position="64"/>
        <end position="88"/>
    </location>
</feature>
<organism evidence="2 3">
    <name type="scientific">Ilex paraguariensis</name>
    <name type="common">yerba mate</name>
    <dbReference type="NCBI Taxonomy" id="185542"/>
    <lineage>
        <taxon>Eukaryota</taxon>
        <taxon>Viridiplantae</taxon>
        <taxon>Streptophyta</taxon>
        <taxon>Embryophyta</taxon>
        <taxon>Tracheophyta</taxon>
        <taxon>Spermatophyta</taxon>
        <taxon>Magnoliopsida</taxon>
        <taxon>eudicotyledons</taxon>
        <taxon>Gunneridae</taxon>
        <taxon>Pentapetalae</taxon>
        <taxon>asterids</taxon>
        <taxon>campanulids</taxon>
        <taxon>Aquifoliales</taxon>
        <taxon>Aquifoliaceae</taxon>
        <taxon>Ilex</taxon>
    </lineage>
</organism>